<keyword evidence="2" id="KW-1185">Reference proteome</keyword>
<sequence length="297" mass="33570">MAGGTAKLPELPAFLTKPEPRLDALPAEIWDNIKSSRQGTEDDEEPTILTQSDLIKVRLVNRAMWAKVEADFGPKLFATIKFMVTPWSLKMMNKIAESKYAHFVQEVAFGPERLSPGLVNPGLVNYLSLPRSVSGQNWSRATYEQWKKRHGPRIRQMAQEQSSMERTGADVTLILKALRQLPNIRSVTVETRFGFTPWEEGDAPSVSCGTHALLRTAGCNMIPRADKDSISREYQLFVLRDTLHEDRHFDIVASALQRNHLRTGFSVLAGYPSPAIRHIYIYYGPHARDALFAICEY</sequence>
<reference evidence="1" key="1">
    <citation type="journal article" date="2020" name="Stud. Mycol.">
        <title>101 Dothideomycetes genomes: a test case for predicting lifestyles and emergence of pathogens.</title>
        <authorList>
            <person name="Haridas S."/>
            <person name="Albert R."/>
            <person name="Binder M."/>
            <person name="Bloem J."/>
            <person name="Labutti K."/>
            <person name="Salamov A."/>
            <person name="Andreopoulos B."/>
            <person name="Baker S."/>
            <person name="Barry K."/>
            <person name="Bills G."/>
            <person name="Bluhm B."/>
            <person name="Cannon C."/>
            <person name="Castanera R."/>
            <person name="Culley D."/>
            <person name="Daum C."/>
            <person name="Ezra D."/>
            <person name="Gonzalez J."/>
            <person name="Henrissat B."/>
            <person name="Kuo A."/>
            <person name="Liang C."/>
            <person name="Lipzen A."/>
            <person name="Lutzoni F."/>
            <person name="Magnuson J."/>
            <person name="Mondo S."/>
            <person name="Nolan M."/>
            <person name="Ohm R."/>
            <person name="Pangilinan J."/>
            <person name="Park H.-J."/>
            <person name="Ramirez L."/>
            <person name="Alfaro M."/>
            <person name="Sun H."/>
            <person name="Tritt A."/>
            <person name="Yoshinaga Y."/>
            <person name="Zwiers L.-H."/>
            <person name="Turgeon B."/>
            <person name="Goodwin S."/>
            <person name="Spatafora J."/>
            <person name="Crous P."/>
            <person name="Grigoriev I."/>
        </authorList>
    </citation>
    <scope>NUCLEOTIDE SEQUENCE</scope>
    <source>
        <strain evidence="1">CBS 122681</strain>
    </source>
</reference>
<name>A0A6A6THQ2_9PLEO</name>
<proteinExistence type="predicted"/>
<dbReference type="OrthoDB" id="3801295at2759"/>
<evidence type="ECO:0000313" key="2">
    <source>
        <dbReference type="Proteomes" id="UP000799324"/>
    </source>
</evidence>
<dbReference type="EMBL" id="MU004306">
    <property type="protein sequence ID" value="KAF2659549.1"/>
    <property type="molecule type" value="Genomic_DNA"/>
</dbReference>
<dbReference type="Proteomes" id="UP000799324">
    <property type="component" value="Unassembled WGS sequence"/>
</dbReference>
<dbReference type="AlphaFoldDB" id="A0A6A6THQ2"/>
<evidence type="ECO:0000313" key="1">
    <source>
        <dbReference type="EMBL" id="KAF2659549.1"/>
    </source>
</evidence>
<gene>
    <name evidence="1" type="ORF">K491DRAFT_712577</name>
</gene>
<organism evidence="1 2">
    <name type="scientific">Lophiostoma macrostomum CBS 122681</name>
    <dbReference type="NCBI Taxonomy" id="1314788"/>
    <lineage>
        <taxon>Eukaryota</taxon>
        <taxon>Fungi</taxon>
        <taxon>Dikarya</taxon>
        <taxon>Ascomycota</taxon>
        <taxon>Pezizomycotina</taxon>
        <taxon>Dothideomycetes</taxon>
        <taxon>Pleosporomycetidae</taxon>
        <taxon>Pleosporales</taxon>
        <taxon>Lophiostomataceae</taxon>
        <taxon>Lophiostoma</taxon>
    </lineage>
</organism>
<protein>
    <submittedName>
        <fullName evidence="1">Uncharacterized protein</fullName>
    </submittedName>
</protein>
<accession>A0A6A6THQ2</accession>